<dbReference type="Gene3D" id="3.30.450.20">
    <property type="entry name" value="PAS domain"/>
    <property type="match status" value="1"/>
</dbReference>
<dbReference type="InterPro" id="IPR003661">
    <property type="entry name" value="HisK_dim/P_dom"/>
</dbReference>
<evidence type="ECO:0000259" key="17">
    <source>
        <dbReference type="PROSITE" id="PS50885"/>
    </source>
</evidence>
<proteinExistence type="predicted"/>
<keyword evidence="11" id="KW-0902">Two-component regulatory system</keyword>
<evidence type="ECO:0000256" key="14">
    <source>
        <dbReference type="SAM" id="Phobius"/>
    </source>
</evidence>
<keyword evidence="5" id="KW-0808">Transferase</keyword>
<dbReference type="CDD" id="cd06225">
    <property type="entry name" value="HAMP"/>
    <property type="match status" value="1"/>
</dbReference>
<dbReference type="InterPro" id="IPR001789">
    <property type="entry name" value="Sig_transdc_resp-reg_receiver"/>
</dbReference>
<comment type="catalytic activity">
    <reaction evidence="1">
        <text>ATP + protein L-histidine = ADP + protein N-phospho-L-histidine.</text>
        <dbReference type="EC" id="2.7.13.3"/>
    </reaction>
</comment>
<feature type="modified residue" description="4-aspartylphosphate" evidence="13">
    <location>
        <position position="641"/>
    </location>
</feature>
<keyword evidence="12 14" id="KW-0472">Membrane</keyword>
<gene>
    <name evidence="18" type="ORF">NVI5450_3619</name>
</gene>
<feature type="domain" description="Response regulatory" evidence="16">
    <location>
        <begin position="592"/>
        <end position="709"/>
    </location>
</feature>
<dbReference type="SUPFAM" id="SSF47384">
    <property type="entry name" value="Homodimeric domain of signal transducing histidine kinase"/>
    <property type="match status" value="1"/>
</dbReference>
<dbReference type="Pfam" id="PF00672">
    <property type="entry name" value="HAMP"/>
    <property type="match status" value="1"/>
</dbReference>
<dbReference type="GO" id="GO:0000155">
    <property type="term" value="F:phosphorelay sensor kinase activity"/>
    <property type="evidence" value="ECO:0007669"/>
    <property type="project" value="InterPro"/>
</dbReference>
<dbReference type="CDD" id="cd18774">
    <property type="entry name" value="PDC2_HK_sensor"/>
    <property type="match status" value="1"/>
</dbReference>
<keyword evidence="6 14" id="KW-0812">Transmembrane</keyword>
<dbReference type="CDD" id="cd00082">
    <property type="entry name" value="HisKA"/>
    <property type="match status" value="1"/>
</dbReference>
<evidence type="ECO:0000256" key="7">
    <source>
        <dbReference type="ARBA" id="ARBA00022741"/>
    </source>
</evidence>
<reference evidence="18 19" key="1">
    <citation type="submission" date="2016-11" db="EMBL/GenBank/DDBJ databases">
        <authorList>
            <person name="Jaros S."/>
            <person name="Januszkiewicz K."/>
            <person name="Wedrychowicz H."/>
        </authorList>
    </citation>
    <scope>NUCLEOTIDE SEQUENCE [LARGE SCALE GENOMIC DNA]</scope>
    <source>
        <strain evidence="18">NVI 5450</strain>
    </source>
</reference>
<dbReference type="PANTHER" id="PTHR43047">
    <property type="entry name" value="TWO-COMPONENT HISTIDINE PROTEIN KINASE"/>
    <property type="match status" value="1"/>
</dbReference>
<evidence type="ECO:0000256" key="4">
    <source>
        <dbReference type="ARBA" id="ARBA00022553"/>
    </source>
</evidence>
<dbReference type="CDD" id="cd17546">
    <property type="entry name" value="REC_hyHK_CKI1_RcsC-like"/>
    <property type="match status" value="1"/>
</dbReference>
<comment type="subcellular location">
    <subcellularLocation>
        <location evidence="2">Membrane</location>
    </subcellularLocation>
</comment>
<keyword evidence="9" id="KW-0067">ATP-binding</keyword>
<keyword evidence="4 13" id="KW-0597">Phosphoprotein</keyword>
<dbReference type="PROSITE" id="PS50109">
    <property type="entry name" value="HIS_KIN"/>
    <property type="match status" value="1"/>
</dbReference>
<keyword evidence="7" id="KW-0547">Nucleotide-binding</keyword>
<sequence>MENAANKVDNFMLKVQLNFELLSKSPLFALADYVEISNHFDDIIDTYPHYKSIYYADVEGKIIAASESHTINDNIFSYAVNIKNEFNKALADPSHAYISPLTHLGGETNNHFQQRHFDFKFVSAIFDPRTAEVIGVLISEVNVTELFDIVADIDQQTIGNEYAYLVDDLGNVLITTDPNTRLLSPHKDLAIESLQAKLEGDMDGYAIYSNADNRKVISGYADLGEYGAEMTGDWSLLATAPYDTIMAPLFTLFYKLLFLVSLCIPIVAWISYVIAKNITGPLTNLTKLANDIGKGDFIDKLQVARNCEVGTLGNALLNMSHSLEHKTLELQDVVDHARRSEKSKTRFLANMSHEIRTPMNGVLGMGQILTKTQLTEEQSNHLKTMMDSGNHMMALLNDILDFSKIEEGQLDLENANFNLSDIAGSLASIYYTLGMEKGITFKVINNLEHNSWYLGDKARIRQILFNLVHNALKFTKQGGVTVSFNETKVEGNRRTISIAVSDSGIGIDKSRITAIFDPFTQEESSTTRQFGGTGLGLSIVKQLLDLMRGNIKLKSVKGQGSTFTVEIPLQCGEESNITTPLNHDITDFAGLHVLIAEDNKVNQLVLSSFLKIRSISSDIVENGAQAIAKVQTQHYDLILMDNHMPVMNGIDAISAIRALPLDIATLPIFACTADAYEDTRTDMLNAGADYVLTKPLKEEALLSALMQLNHRNNLPLTNPRLSPSFDLPL</sequence>
<evidence type="ECO:0000256" key="6">
    <source>
        <dbReference type="ARBA" id="ARBA00022692"/>
    </source>
</evidence>
<dbReference type="SMART" id="SM00387">
    <property type="entry name" value="HATPase_c"/>
    <property type="match status" value="1"/>
</dbReference>
<evidence type="ECO:0000256" key="11">
    <source>
        <dbReference type="ARBA" id="ARBA00023012"/>
    </source>
</evidence>
<dbReference type="SUPFAM" id="SSF55874">
    <property type="entry name" value="ATPase domain of HSP90 chaperone/DNA topoisomerase II/histidine kinase"/>
    <property type="match status" value="1"/>
</dbReference>
<dbReference type="InterPro" id="IPR011006">
    <property type="entry name" value="CheY-like_superfamily"/>
</dbReference>
<evidence type="ECO:0000313" key="18">
    <source>
        <dbReference type="EMBL" id="SGZ10908.1"/>
    </source>
</evidence>
<evidence type="ECO:0000256" key="13">
    <source>
        <dbReference type="PROSITE-ProRule" id="PRU00169"/>
    </source>
</evidence>
<dbReference type="SUPFAM" id="SSF158472">
    <property type="entry name" value="HAMP domain-like"/>
    <property type="match status" value="1"/>
</dbReference>
<dbReference type="CDD" id="cd16922">
    <property type="entry name" value="HATPase_EvgS-ArcB-TorS-like"/>
    <property type="match status" value="1"/>
</dbReference>
<dbReference type="InterPro" id="IPR005467">
    <property type="entry name" value="His_kinase_dom"/>
</dbReference>
<evidence type="ECO:0000256" key="8">
    <source>
        <dbReference type="ARBA" id="ARBA00022777"/>
    </source>
</evidence>
<protein>
    <recommendedName>
        <fullName evidence="3">histidine kinase</fullName>
        <ecNumber evidence="3">2.7.13.3</ecNumber>
    </recommendedName>
</protein>
<dbReference type="SMART" id="SM00304">
    <property type="entry name" value="HAMP"/>
    <property type="match status" value="1"/>
</dbReference>
<dbReference type="FunFam" id="1.10.287.130:FF:000004">
    <property type="entry name" value="Ethylene receptor 1"/>
    <property type="match status" value="1"/>
</dbReference>
<evidence type="ECO:0000259" key="15">
    <source>
        <dbReference type="PROSITE" id="PS50109"/>
    </source>
</evidence>
<dbReference type="Gene3D" id="3.30.565.10">
    <property type="entry name" value="Histidine kinase-like ATPase, C-terminal domain"/>
    <property type="match status" value="1"/>
</dbReference>
<dbReference type="Pfam" id="PF02518">
    <property type="entry name" value="HATPase_c"/>
    <property type="match status" value="1"/>
</dbReference>
<dbReference type="Proteomes" id="UP000183794">
    <property type="component" value="Unassembled WGS sequence"/>
</dbReference>
<organism evidence="18 19">
    <name type="scientific">Moritella viscosa</name>
    <dbReference type="NCBI Taxonomy" id="80854"/>
    <lineage>
        <taxon>Bacteria</taxon>
        <taxon>Pseudomonadati</taxon>
        <taxon>Pseudomonadota</taxon>
        <taxon>Gammaproteobacteria</taxon>
        <taxon>Alteromonadales</taxon>
        <taxon>Moritellaceae</taxon>
        <taxon>Moritella</taxon>
    </lineage>
</organism>
<dbReference type="InterPro" id="IPR003594">
    <property type="entry name" value="HATPase_dom"/>
</dbReference>
<dbReference type="InterPro" id="IPR036097">
    <property type="entry name" value="HisK_dim/P_sf"/>
</dbReference>
<dbReference type="Gene3D" id="3.40.50.2300">
    <property type="match status" value="1"/>
</dbReference>
<dbReference type="GO" id="GO:0016020">
    <property type="term" value="C:membrane"/>
    <property type="evidence" value="ECO:0007669"/>
    <property type="project" value="UniProtKB-SubCell"/>
</dbReference>
<dbReference type="Gene3D" id="6.10.340.10">
    <property type="match status" value="1"/>
</dbReference>
<dbReference type="GO" id="GO:0005524">
    <property type="term" value="F:ATP binding"/>
    <property type="evidence" value="ECO:0007669"/>
    <property type="project" value="UniProtKB-KW"/>
</dbReference>
<evidence type="ECO:0000256" key="3">
    <source>
        <dbReference type="ARBA" id="ARBA00012438"/>
    </source>
</evidence>
<dbReference type="SMART" id="SM00388">
    <property type="entry name" value="HisKA"/>
    <property type="match status" value="1"/>
</dbReference>
<dbReference type="Pfam" id="PF00512">
    <property type="entry name" value="HisKA"/>
    <property type="match status" value="1"/>
</dbReference>
<feature type="transmembrane region" description="Helical" evidence="14">
    <location>
        <begin position="256"/>
        <end position="275"/>
    </location>
</feature>
<keyword evidence="10 14" id="KW-1133">Transmembrane helix</keyword>
<evidence type="ECO:0000313" key="19">
    <source>
        <dbReference type="Proteomes" id="UP000183794"/>
    </source>
</evidence>
<dbReference type="EC" id="2.7.13.3" evidence="3"/>
<evidence type="ECO:0000256" key="10">
    <source>
        <dbReference type="ARBA" id="ARBA00022989"/>
    </source>
</evidence>
<dbReference type="SMART" id="SM00448">
    <property type="entry name" value="REC"/>
    <property type="match status" value="1"/>
</dbReference>
<keyword evidence="8 18" id="KW-0418">Kinase</keyword>
<dbReference type="PRINTS" id="PR00344">
    <property type="entry name" value="BCTRLSENSOR"/>
</dbReference>
<dbReference type="SUPFAM" id="SSF52172">
    <property type="entry name" value="CheY-like"/>
    <property type="match status" value="1"/>
</dbReference>
<evidence type="ECO:0000256" key="5">
    <source>
        <dbReference type="ARBA" id="ARBA00022679"/>
    </source>
</evidence>
<dbReference type="EMBL" id="FPLD01000102">
    <property type="protein sequence ID" value="SGZ10908.1"/>
    <property type="molecule type" value="Genomic_DNA"/>
</dbReference>
<dbReference type="PROSITE" id="PS50110">
    <property type="entry name" value="RESPONSE_REGULATORY"/>
    <property type="match status" value="1"/>
</dbReference>
<dbReference type="InterPro" id="IPR003660">
    <property type="entry name" value="HAMP_dom"/>
</dbReference>
<evidence type="ECO:0000256" key="1">
    <source>
        <dbReference type="ARBA" id="ARBA00000085"/>
    </source>
</evidence>
<dbReference type="Pfam" id="PF00072">
    <property type="entry name" value="Response_reg"/>
    <property type="match status" value="1"/>
</dbReference>
<evidence type="ECO:0000259" key="16">
    <source>
        <dbReference type="PROSITE" id="PS50110"/>
    </source>
</evidence>
<feature type="domain" description="Histidine kinase" evidence="15">
    <location>
        <begin position="350"/>
        <end position="571"/>
    </location>
</feature>
<evidence type="ECO:0000256" key="12">
    <source>
        <dbReference type="ARBA" id="ARBA00023136"/>
    </source>
</evidence>
<name>A0A1L0A7P7_9GAMM</name>
<evidence type="ECO:0000256" key="2">
    <source>
        <dbReference type="ARBA" id="ARBA00004370"/>
    </source>
</evidence>
<dbReference type="FunFam" id="3.30.565.10:FF:000010">
    <property type="entry name" value="Sensor histidine kinase RcsC"/>
    <property type="match status" value="1"/>
</dbReference>
<dbReference type="AlphaFoldDB" id="A0A1L0A7P7"/>
<feature type="domain" description="HAMP" evidence="17">
    <location>
        <begin position="276"/>
        <end position="328"/>
    </location>
</feature>
<accession>A0A1L0A7P7</accession>
<dbReference type="InterPro" id="IPR036890">
    <property type="entry name" value="HATPase_C_sf"/>
</dbReference>
<dbReference type="InterPro" id="IPR004358">
    <property type="entry name" value="Sig_transdc_His_kin-like_C"/>
</dbReference>
<dbReference type="PANTHER" id="PTHR43047:SF78">
    <property type="entry name" value="SENSORY_REGULATORY PROTEIN RPFC"/>
    <property type="match status" value="1"/>
</dbReference>
<dbReference type="PROSITE" id="PS50885">
    <property type="entry name" value="HAMP"/>
    <property type="match status" value="1"/>
</dbReference>
<dbReference type="Gene3D" id="1.10.287.130">
    <property type="match status" value="1"/>
</dbReference>
<evidence type="ECO:0000256" key="9">
    <source>
        <dbReference type="ARBA" id="ARBA00022840"/>
    </source>
</evidence>